<dbReference type="AlphaFoldDB" id="A0A0B4DJJ7"/>
<gene>
    <name evidence="3" type="ORF">RM50_10710</name>
</gene>
<keyword evidence="2" id="KW-1133">Transmembrane helix</keyword>
<keyword evidence="2" id="KW-0472">Membrane</keyword>
<evidence type="ECO:0000313" key="3">
    <source>
        <dbReference type="EMBL" id="KIC66856.1"/>
    </source>
</evidence>
<feature type="region of interest" description="Disordered" evidence="1">
    <location>
        <begin position="1"/>
        <end position="49"/>
    </location>
</feature>
<name>A0A0B4DJJ7_PSEPS</name>
<keyword evidence="2" id="KW-0812">Transmembrane</keyword>
<proteinExistence type="predicted"/>
<comment type="caution">
    <text evidence="3">The sequence shown here is derived from an EMBL/GenBank/DDBJ whole genome shotgun (WGS) entry which is preliminary data.</text>
</comment>
<dbReference type="Pfam" id="PF14029">
    <property type="entry name" value="DUF4244"/>
    <property type="match status" value="1"/>
</dbReference>
<feature type="transmembrane region" description="Helical" evidence="2">
    <location>
        <begin position="98"/>
        <end position="119"/>
    </location>
</feature>
<sequence length="139" mass="14621">MSSNRYRRHYSAGTSALALSRQRRGEGDSRMVSTGMPAVPPPPTATAAAGRTSTMSATITSATAPLPGNVVELYPGSSVDPKAWRSPRRWASEAGMATAEYAIATLAAVGFAGLLVFILRSDEVRGFLLNLIRTALALP</sequence>
<dbReference type="RefSeq" id="WP_043452446.1">
    <property type="nucleotide sequence ID" value="NZ_JWTB01000019.1"/>
</dbReference>
<protein>
    <recommendedName>
        <fullName evidence="5">DUF4244 domain-containing protein</fullName>
    </recommendedName>
</protein>
<accession>A0A0B4DJJ7</accession>
<evidence type="ECO:0000313" key="4">
    <source>
        <dbReference type="Proteomes" id="UP000031196"/>
    </source>
</evidence>
<dbReference type="Proteomes" id="UP000031196">
    <property type="component" value="Unassembled WGS sequence"/>
</dbReference>
<organism evidence="3 4">
    <name type="scientific">Pseudarthrobacter phenanthrenivorans</name>
    <name type="common">Arthrobacter phenanthrenivorans</name>
    <dbReference type="NCBI Taxonomy" id="361575"/>
    <lineage>
        <taxon>Bacteria</taxon>
        <taxon>Bacillati</taxon>
        <taxon>Actinomycetota</taxon>
        <taxon>Actinomycetes</taxon>
        <taxon>Micrococcales</taxon>
        <taxon>Micrococcaceae</taxon>
        <taxon>Pseudarthrobacter</taxon>
    </lineage>
</organism>
<dbReference type="EMBL" id="JWTB01000019">
    <property type="protein sequence ID" value="KIC66856.1"/>
    <property type="molecule type" value="Genomic_DNA"/>
</dbReference>
<evidence type="ECO:0000256" key="2">
    <source>
        <dbReference type="SAM" id="Phobius"/>
    </source>
</evidence>
<evidence type="ECO:0008006" key="5">
    <source>
        <dbReference type="Google" id="ProtNLM"/>
    </source>
</evidence>
<feature type="compositionally biased region" description="Basic residues" evidence="1">
    <location>
        <begin position="1"/>
        <end position="10"/>
    </location>
</feature>
<dbReference type="OrthoDB" id="4808029at2"/>
<evidence type="ECO:0000256" key="1">
    <source>
        <dbReference type="SAM" id="MobiDB-lite"/>
    </source>
</evidence>
<dbReference type="InterPro" id="IPR025338">
    <property type="entry name" value="DUF4244"/>
</dbReference>
<reference evidence="3 4" key="1">
    <citation type="submission" date="2014-12" db="EMBL/GenBank/DDBJ databases">
        <title>Genome sequencing of Arthrobacter phenanthrenivorans SWC37.</title>
        <authorList>
            <person name="Tan P.W."/>
            <person name="Chan K.-G."/>
        </authorList>
    </citation>
    <scope>NUCLEOTIDE SEQUENCE [LARGE SCALE GENOMIC DNA]</scope>
    <source>
        <strain evidence="3 4">SWC37</strain>
    </source>
</reference>